<dbReference type="AlphaFoldDB" id="A0A2R4WXP8"/>
<proteinExistence type="predicted"/>
<keyword evidence="2" id="KW-1185">Reference proteome</keyword>
<dbReference type="KEGG" id="harc:HARCEL1_00570"/>
<reference evidence="1 2" key="1">
    <citation type="submission" date="2018-04" db="EMBL/GenBank/DDBJ databases">
        <title>Halococcoides cellulosivorans gen. nov., sp. nov., an extremely halophilic cellulose-utilizing haloarchaeon from hypersaline lakes.</title>
        <authorList>
            <person name="Sorokin D.Y."/>
            <person name="Toshchakov S.V."/>
            <person name="Samarov N.I."/>
            <person name="Korzhenkov A."/>
            <person name="Kublanov I.V."/>
        </authorList>
    </citation>
    <scope>NUCLEOTIDE SEQUENCE [LARGE SCALE GENOMIC DNA]</scope>
    <source>
        <strain evidence="1 2">HArcel1</strain>
    </source>
</reference>
<accession>A0A2R4WXP8</accession>
<dbReference type="EMBL" id="CP028858">
    <property type="protein sequence ID" value="AWB26317.1"/>
    <property type="molecule type" value="Genomic_DNA"/>
</dbReference>
<organism evidence="1 2">
    <name type="scientific">Halococcoides cellulosivorans</name>
    <dbReference type="NCBI Taxonomy" id="1679096"/>
    <lineage>
        <taxon>Archaea</taxon>
        <taxon>Methanobacteriati</taxon>
        <taxon>Methanobacteriota</taxon>
        <taxon>Stenosarchaea group</taxon>
        <taxon>Halobacteria</taxon>
        <taxon>Halobacteriales</taxon>
        <taxon>Haloarculaceae</taxon>
        <taxon>Halococcoides</taxon>
    </lineage>
</organism>
<sequence length="249" mass="27461">MSVGVVLTVGDLVSGGPGNRHSFTDDADTFDRSMDLFGDESGTLRSVLNGRDEICVVAVVGGDRMDCIRCPKKAVRRVRDVTEARWSDLMDDQKRRVLDCMEAEDLQFGVCRITTDALHNLSHSYKLHQDRLSPAWDLVLKGDAYAELVAAIDSGAQRSRFRFDMVSDRSNAESIVEIVESGTEVDADWGNSRQIKGIQAADCLAGATADHVRHGEDWIDRISTDRIVDRTDAALERLEMALESTDSGP</sequence>
<evidence type="ECO:0000313" key="2">
    <source>
        <dbReference type="Proteomes" id="UP000244727"/>
    </source>
</evidence>
<evidence type="ECO:0000313" key="1">
    <source>
        <dbReference type="EMBL" id="AWB26317.1"/>
    </source>
</evidence>
<gene>
    <name evidence="1" type="ORF">HARCEL1_00570</name>
</gene>
<dbReference type="Proteomes" id="UP000244727">
    <property type="component" value="Chromosome"/>
</dbReference>
<name>A0A2R4WXP8_9EURY</name>
<protein>
    <submittedName>
        <fullName evidence="1">Uncharacterized protein</fullName>
    </submittedName>
</protein>